<protein>
    <submittedName>
        <fullName evidence="2">DUF3231 family protein</fullName>
    </submittedName>
</protein>
<evidence type="ECO:0000256" key="1">
    <source>
        <dbReference type="SAM" id="Phobius"/>
    </source>
</evidence>
<dbReference type="Proteomes" id="UP000501868">
    <property type="component" value="Chromosome"/>
</dbReference>
<keyword evidence="1" id="KW-1133">Transmembrane helix</keyword>
<gene>
    <name evidence="2" type="ORF">HFZ78_15595</name>
</gene>
<reference evidence="2 3" key="2">
    <citation type="submission" date="2020-04" db="EMBL/GenBank/DDBJ databases">
        <authorList>
            <person name="Fomenkov A."/>
            <person name="Anton B.P."/>
            <person name="Roberts R.J."/>
        </authorList>
    </citation>
    <scope>NUCLEOTIDE SEQUENCE [LARGE SCALE GENOMIC DNA]</scope>
    <source>
        <strain evidence="2 3">S2</strain>
    </source>
</reference>
<proteinExistence type="predicted"/>
<evidence type="ECO:0000313" key="2">
    <source>
        <dbReference type="EMBL" id="QIZ07977.1"/>
    </source>
</evidence>
<evidence type="ECO:0000313" key="3">
    <source>
        <dbReference type="Proteomes" id="UP000501868"/>
    </source>
</evidence>
<dbReference type="InterPro" id="IPR021617">
    <property type="entry name" value="DUF3231"/>
</dbReference>
<keyword evidence="1" id="KW-0472">Membrane</keyword>
<dbReference type="InterPro" id="IPR012347">
    <property type="entry name" value="Ferritin-like"/>
</dbReference>
<reference evidence="2 3" key="1">
    <citation type="submission" date="2020-04" db="EMBL/GenBank/DDBJ databases">
        <title>Genome-Wide Identification of 5-Methylcytosine Sites in Bacterial Genomes By High-Throughput Sequencing of MspJI Restriction Fragments.</title>
        <authorList>
            <person name="Wu V."/>
        </authorList>
    </citation>
    <scope>NUCLEOTIDE SEQUENCE [LARGE SCALE GENOMIC DNA]</scope>
    <source>
        <strain evidence="2 3">S2</strain>
    </source>
</reference>
<organism evidence="2 3">
    <name type="scientific">Priestia megaterium</name>
    <name type="common">Bacillus megaterium</name>
    <dbReference type="NCBI Taxonomy" id="1404"/>
    <lineage>
        <taxon>Bacteria</taxon>
        <taxon>Bacillati</taxon>
        <taxon>Bacillota</taxon>
        <taxon>Bacilli</taxon>
        <taxon>Bacillales</taxon>
        <taxon>Bacillaceae</taxon>
        <taxon>Priestia</taxon>
    </lineage>
</organism>
<dbReference type="EMBL" id="CP051128">
    <property type="protein sequence ID" value="QIZ07977.1"/>
    <property type="molecule type" value="Genomic_DNA"/>
</dbReference>
<dbReference type="Pfam" id="PF11553">
    <property type="entry name" value="DUF3231"/>
    <property type="match status" value="2"/>
</dbReference>
<keyword evidence="1" id="KW-0812">Transmembrane</keyword>
<dbReference type="AlphaFoldDB" id="A0A6H1P3I4"/>
<sequence>MENISHNPRLTSAEIANLWSQYMNDSMAACVVSYYLEKVEDKGIRQILEYALQLSQSHLKSIREFLDQEKYPTPFGFTEEDVNLNAPQLFSDLFMLYYMYIMSLHWLTGYAGAVGTSIRGDQRSYFIQCNTETMKLYDMVMDVMVQKGIINRPPNINAPNEVDFVTKQSFLTGWFGDRRPLNAIEVSGIYFNMQKTIAKVVLEIGFSQVAQSKEVRDYIKRGEKICDRQYETLSAILFESNLPAPRKWDSEVSKSTLAPFSDKLMLFHIVTLVATASGYYGAAFALSQRRDLGVKYELLIADITKYAEDGANLLIKNGWMEQPPTFDDREKLAKQ</sequence>
<accession>A0A6H1P3I4</accession>
<feature type="transmembrane region" description="Helical" evidence="1">
    <location>
        <begin position="264"/>
        <end position="286"/>
    </location>
</feature>
<name>A0A6H1P3I4_PRIMG</name>
<dbReference type="Gene3D" id="1.20.1260.10">
    <property type="match status" value="2"/>
</dbReference>